<dbReference type="Pfam" id="PF08812">
    <property type="entry name" value="YtxC"/>
    <property type="match status" value="1"/>
</dbReference>
<dbReference type="OrthoDB" id="2986513at2"/>
<accession>A0A1I3NX64</accession>
<dbReference type="AlphaFoldDB" id="A0A1I3NX64"/>
<organism evidence="1 2">
    <name type="scientific">Halobacillus dabanensis</name>
    <dbReference type="NCBI Taxonomy" id="240302"/>
    <lineage>
        <taxon>Bacteria</taxon>
        <taxon>Bacillati</taxon>
        <taxon>Bacillota</taxon>
        <taxon>Bacilli</taxon>
        <taxon>Bacillales</taxon>
        <taxon>Bacillaceae</taxon>
        <taxon>Halobacillus</taxon>
    </lineage>
</organism>
<reference evidence="2" key="1">
    <citation type="submission" date="2016-10" db="EMBL/GenBank/DDBJ databases">
        <authorList>
            <person name="Varghese N."/>
            <person name="Submissions S."/>
        </authorList>
    </citation>
    <scope>NUCLEOTIDE SEQUENCE [LARGE SCALE GENOMIC DNA]</scope>
    <source>
        <strain evidence="2">CGMCC 1.3704</strain>
    </source>
</reference>
<evidence type="ECO:0000313" key="2">
    <source>
        <dbReference type="Proteomes" id="UP000183557"/>
    </source>
</evidence>
<evidence type="ECO:0000313" key="1">
    <source>
        <dbReference type="EMBL" id="SFJ13610.1"/>
    </source>
</evidence>
<dbReference type="EMBL" id="FOSB01000001">
    <property type="protein sequence ID" value="SFJ13610.1"/>
    <property type="molecule type" value="Genomic_DNA"/>
</dbReference>
<proteinExistence type="predicted"/>
<protein>
    <submittedName>
        <fullName evidence="1">Putative sporulation protein YtxC</fullName>
    </submittedName>
</protein>
<dbReference type="STRING" id="240302.BN982_00521"/>
<sequence>MFSIHFSNRSEAVIFYNAIVSEQELWIFKEYPSHYEVKLMNDSLSGTAYVESVRAFLQVIRKRKMLGWMEGILKHRFYYDDSQEIQRILEIGREFEDKPPNGLHLPPIHYYLRAFIQDYLSTRWFVEFDEFSAACLQSIHECLIKYTGKIIDEYKQEESYQLLLDSWRHRVHHKDTGVQLLHLLDEDGLIYYHDEGNPISESETKLYMKQYPDECIADLPIEWSVTPALAHAPDELIIYSDETDHSNLELLMSIFEEKASWRPKSQFPFKMG</sequence>
<gene>
    <name evidence="1" type="ORF">SAMN04487936_10198</name>
</gene>
<dbReference type="RefSeq" id="WP_075034609.1">
    <property type="nucleotide sequence ID" value="NZ_FOSB01000001.1"/>
</dbReference>
<name>A0A1I3NX64_HALDA</name>
<keyword evidence="2" id="KW-1185">Reference proteome</keyword>
<dbReference type="InterPro" id="IPR014199">
    <property type="entry name" value="Spore_YtxC"/>
</dbReference>
<dbReference type="Proteomes" id="UP000183557">
    <property type="component" value="Unassembled WGS sequence"/>
</dbReference>